<comment type="caution">
    <text evidence="7">The sequence shown here is derived from an EMBL/GenBank/DDBJ whole genome shotgun (WGS) entry which is preliminary data.</text>
</comment>
<dbReference type="Pfam" id="PF01916">
    <property type="entry name" value="DS"/>
    <property type="match status" value="1"/>
</dbReference>
<dbReference type="FunFam" id="3.40.910.10:FF:000010">
    <property type="entry name" value="Deoxyhypusine synthase"/>
    <property type="match status" value="1"/>
</dbReference>
<dbReference type="Proteomes" id="UP000183615">
    <property type="component" value="Unassembled WGS sequence"/>
</dbReference>
<keyword evidence="3" id="KW-0808">Transferase</keyword>
<evidence type="ECO:0000256" key="3">
    <source>
        <dbReference type="ARBA" id="ARBA00022679"/>
    </source>
</evidence>
<dbReference type="Gene3D" id="3.40.910.10">
    <property type="entry name" value="Deoxyhypusine synthase"/>
    <property type="match status" value="1"/>
</dbReference>
<dbReference type="InterPro" id="IPR036982">
    <property type="entry name" value="Deoxyhypusine_synthase_sf"/>
</dbReference>
<comment type="pathway">
    <text evidence="6">Protein modification.</text>
</comment>
<proteinExistence type="inferred from homology"/>
<evidence type="ECO:0000256" key="1">
    <source>
        <dbReference type="ARBA" id="ARBA00002823"/>
    </source>
</evidence>
<dbReference type="GO" id="GO:0005737">
    <property type="term" value="C:cytoplasm"/>
    <property type="evidence" value="ECO:0007669"/>
    <property type="project" value="TreeGrafter"/>
</dbReference>
<accession>A0A1J5TKX6</accession>
<evidence type="ECO:0000256" key="5">
    <source>
        <dbReference type="ARBA" id="ARBA00039467"/>
    </source>
</evidence>
<dbReference type="InterPro" id="IPR029035">
    <property type="entry name" value="DHS-like_NAD/FAD-binding_dom"/>
</dbReference>
<evidence type="ECO:0000313" key="7">
    <source>
        <dbReference type="EMBL" id="OIR21618.1"/>
    </source>
</evidence>
<keyword evidence="4" id="KW-0520">NAD</keyword>
<organism evidence="7 8">
    <name type="scientific">Marine Group III euryarchaeote CG-Epi2</name>
    <dbReference type="NCBI Taxonomy" id="1888996"/>
    <lineage>
        <taxon>Archaea</taxon>
        <taxon>Methanobacteriati</taxon>
        <taxon>Thermoplasmatota</taxon>
        <taxon>Thermoplasmata</taxon>
        <taxon>Candidatus Thermoprofundales</taxon>
    </lineage>
</organism>
<comment type="similarity">
    <text evidence="2">Belongs to the deoxyhypusine synthase family.</text>
</comment>
<protein>
    <recommendedName>
        <fullName evidence="5">Probable deoxyhypusine synthase</fullName>
    </recommendedName>
</protein>
<gene>
    <name evidence="7" type="ORF">BET99_01980</name>
</gene>
<dbReference type="PANTHER" id="PTHR11703">
    <property type="entry name" value="DEOXYHYPUSINE SYNTHASE"/>
    <property type="match status" value="1"/>
</dbReference>
<evidence type="ECO:0000313" key="8">
    <source>
        <dbReference type="Proteomes" id="UP000183615"/>
    </source>
</evidence>
<reference evidence="7 8" key="1">
    <citation type="submission" date="2016-08" db="EMBL/GenBank/DDBJ databases">
        <title>New Insights into Marine Group III Euryarchaeota, from dark to light.</title>
        <authorList>
            <person name="Haro-Moreno J.M."/>
            <person name="Rodriguez-Valera F."/>
            <person name="Lopez-Garcia P."/>
            <person name="Moreira D."/>
            <person name="Martin-Cuadrado A.B."/>
        </authorList>
    </citation>
    <scope>NUCLEOTIDE SEQUENCE [LARGE SCALE GENOMIC DNA]</scope>
    <source>
        <strain evidence="7">CG-Epi2</strain>
    </source>
</reference>
<dbReference type="AlphaFoldDB" id="A0A1J5TKX6"/>
<dbReference type="EMBL" id="MIYZ01000039">
    <property type="protein sequence ID" value="OIR21618.1"/>
    <property type="molecule type" value="Genomic_DNA"/>
</dbReference>
<dbReference type="SUPFAM" id="SSF52467">
    <property type="entry name" value="DHS-like NAD/FAD-binding domain"/>
    <property type="match status" value="1"/>
</dbReference>
<dbReference type="GO" id="GO:0034038">
    <property type="term" value="F:deoxyhypusine synthase activity"/>
    <property type="evidence" value="ECO:0007669"/>
    <property type="project" value="TreeGrafter"/>
</dbReference>
<sequence length="309" mass="34536">MRKIPVKDIHIDANTKLSELISQFNEAGGFVATKIATATSILQDMQKGNCTKFISFPADIMATGTRGLLRQLVENDLIDVVVTTCGTLDHDIARILADYYHGDFAMDDQKLREEGVNRLGNVLVPDDSYGIPIERWMQPILEDLYKQDKRWIPWKIWRELGLRLAEEKNGSESFLAICAEKNVKVFVPGPTDGAVGSQLWLFWQGHRDFTLDVFAEENDLSDIVHEAESTGALMVGGGISKHHTIWWNQFREGLDYAVQVTTAPEWDGSLSGARVREAVSWGKVQAKARRITVEGDATVMLPLILGPLL</sequence>
<comment type="function">
    <text evidence="1">Catalyzes the NAD-dependent oxidative cleavage of spermidine and the subsequent transfer of the butylamine moiety of spermidine to the epsilon-amino group of a specific lysine residue of the eIF-5A precursor protein to form the intermediate deoxyhypusine residue.</text>
</comment>
<name>A0A1J5TKX6_9ARCH</name>
<dbReference type="PANTHER" id="PTHR11703:SF0">
    <property type="entry name" value="DEOXYHYPUSINE SYNTHASE"/>
    <property type="match status" value="1"/>
</dbReference>
<evidence type="ECO:0000256" key="2">
    <source>
        <dbReference type="ARBA" id="ARBA00009892"/>
    </source>
</evidence>
<evidence type="ECO:0000256" key="4">
    <source>
        <dbReference type="ARBA" id="ARBA00023027"/>
    </source>
</evidence>
<dbReference type="InterPro" id="IPR002773">
    <property type="entry name" value="Deoxyhypusine_synthase"/>
</dbReference>
<evidence type="ECO:0000256" key="6">
    <source>
        <dbReference type="ARBA" id="ARBA00043952"/>
    </source>
</evidence>
<dbReference type="NCBIfam" id="NF002294">
    <property type="entry name" value="PRK01221.1"/>
    <property type="match status" value="1"/>
</dbReference>